<reference evidence="4" key="1">
    <citation type="journal article" date="2019" name="Int. J. Syst. Evol. Microbiol.">
        <title>The Global Catalogue of Microorganisms (GCM) 10K type strain sequencing project: providing services to taxonomists for standard genome sequencing and annotation.</title>
        <authorList>
            <consortium name="The Broad Institute Genomics Platform"/>
            <consortium name="The Broad Institute Genome Sequencing Center for Infectious Disease"/>
            <person name="Wu L."/>
            <person name="Ma J."/>
        </authorList>
    </citation>
    <scope>NUCLEOTIDE SEQUENCE [LARGE SCALE GENOMIC DNA]</scope>
    <source>
        <strain evidence="4">KCTC 42899</strain>
    </source>
</reference>
<dbReference type="InterPro" id="IPR004360">
    <property type="entry name" value="Glyas_Fos-R_dOase_dom"/>
</dbReference>
<evidence type="ECO:0000259" key="2">
    <source>
        <dbReference type="PROSITE" id="PS51819"/>
    </source>
</evidence>
<gene>
    <name evidence="3" type="ORF">ACFOMH_05170</name>
</gene>
<dbReference type="PANTHER" id="PTHR36113">
    <property type="entry name" value="LYASE, PUTATIVE-RELATED-RELATED"/>
    <property type="match status" value="1"/>
</dbReference>
<dbReference type="RefSeq" id="WP_377743063.1">
    <property type="nucleotide sequence ID" value="NZ_JBHRXJ010000003.1"/>
</dbReference>
<dbReference type="Pfam" id="PF00903">
    <property type="entry name" value="Glyoxalase"/>
    <property type="match status" value="1"/>
</dbReference>
<dbReference type="SUPFAM" id="SSF54593">
    <property type="entry name" value="Glyoxalase/Bleomycin resistance protein/Dihydroxybiphenyl dioxygenase"/>
    <property type="match status" value="1"/>
</dbReference>
<comment type="caution">
    <text evidence="3">The sequence shown here is derived from an EMBL/GenBank/DDBJ whole genome shotgun (WGS) entry which is preliminary data.</text>
</comment>
<name>A0ABV7R2N9_9RHOB</name>
<protein>
    <submittedName>
        <fullName evidence="3">VOC family protein</fullName>
    </submittedName>
</protein>
<dbReference type="Gene3D" id="3.10.180.10">
    <property type="entry name" value="2,3-Dihydroxybiphenyl 1,2-Dioxygenase, domain 1"/>
    <property type="match status" value="1"/>
</dbReference>
<sequence length="137" mass="15240">MLRRIHHAAIICSDYQRSKDFYTRILGLRIIAENLRAARQSWKLDLALPDGGQIELFSFPAPPPRPSTPEARGLRHLAFAVDDLDAACAHLVAQGVTVEPIRVDEFTGARFTFFPDPDGLPLELYEVRQAVPVTCSG</sequence>
<dbReference type="PROSITE" id="PS51819">
    <property type="entry name" value="VOC"/>
    <property type="match status" value="1"/>
</dbReference>
<proteinExistence type="predicted"/>
<dbReference type="InterPro" id="IPR029068">
    <property type="entry name" value="Glyas_Bleomycin-R_OHBP_Dase"/>
</dbReference>
<evidence type="ECO:0000313" key="3">
    <source>
        <dbReference type="EMBL" id="MFC3527556.1"/>
    </source>
</evidence>
<keyword evidence="1" id="KW-0479">Metal-binding</keyword>
<dbReference type="EMBL" id="JBHRXJ010000003">
    <property type="protein sequence ID" value="MFC3527556.1"/>
    <property type="molecule type" value="Genomic_DNA"/>
</dbReference>
<keyword evidence="4" id="KW-1185">Reference proteome</keyword>
<evidence type="ECO:0000256" key="1">
    <source>
        <dbReference type="ARBA" id="ARBA00022723"/>
    </source>
</evidence>
<dbReference type="InterPro" id="IPR051332">
    <property type="entry name" value="Fosfomycin_Res_Enzymes"/>
</dbReference>
<dbReference type="Proteomes" id="UP001595721">
    <property type="component" value="Unassembled WGS sequence"/>
</dbReference>
<evidence type="ECO:0000313" key="4">
    <source>
        <dbReference type="Proteomes" id="UP001595721"/>
    </source>
</evidence>
<feature type="domain" description="VOC" evidence="2">
    <location>
        <begin position="4"/>
        <end position="127"/>
    </location>
</feature>
<dbReference type="InterPro" id="IPR037478">
    <property type="entry name" value="YwkD-like_dom"/>
</dbReference>
<dbReference type="InterPro" id="IPR037523">
    <property type="entry name" value="VOC_core"/>
</dbReference>
<dbReference type="CDD" id="cd08352">
    <property type="entry name" value="VOC_Bs_YwkD_like"/>
    <property type="match status" value="1"/>
</dbReference>
<dbReference type="PANTHER" id="PTHR36113:SF6">
    <property type="entry name" value="FOSFOMYCIN RESISTANCE PROTEIN FOSX"/>
    <property type="match status" value="1"/>
</dbReference>
<organism evidence="3 4">
    <name type="scientific">Paracoccus mangrovi</name>
    <dbReference type="NCBI Taxonomy" id="1715645"/>
    <lineage>
        <taxon>Bacteria</taxon>
        <taxon>Pseudomonadati</taxon>
        <taxon>Pseudomonadota</taxon>
        <taxon>Alphaproteobacteria</taxon>
        <taxon>Rhodobacterales</taxon>
        <taxon>Paracoccaceae</taxon>
        <taxon>Paracoccus</taxon>
    </lineage>
</organism>
<accession>A0ABV7R2N9</accession>
<dbReference type="NCBIfam" id="NF008551">
    <property type="entry name" value="PRK11478.1"/>
    <property type="match status" value="1"/>
</dbReference>